<dbReference type="Pfam" id="PF00816">
    <property type="entry name" value="Histone_HNS"/>
    <property type="match status" value="1"/>
</dbReference>
<dbReference type="Proteomes" id="UP000314011">
    <property type="component" value="Unassembled WGS sequence"/>
</dbReference>
<dbReference type="GO" id="GO:0032993">
    <property type="term" value="C:protein-DNA complex"/>
    <property type="evidence" value="ECO:0007669"/>
    <property type="project" value="TreeGrafter"/>
</dbReference>
<gene>
    <name evidence="8" type="ORF">FHY64_16015</name>
</gene>
<dbReference type="Gene3D" id="4.10.430.10">
    <property type="entry name" value="Histone-like protein H-NS, C-terminal domain"/>
    <property type="match status" value="1"/>
</dbReference>
<evidence type="ECO:0000313" key="9">
    <source>
        <dbReference type="Proteomes" id="UP000314011"/>
    </source>
</evidence>
<keyword evidence="9" id="KW-1185">Reference proteome</keyword>
<evidence type="ECO:0000259" key="7">
    <source>
        <dbReference type="SMART" id="SM00528"/>
    </source>
</evidence>
<comment type="subcellular location">
    <subcellularLocation>
        <location evidence="1">Cytoplasm</location>
        <location evidence="1">Nucleoid</location>
    </subcellularLocation>
</comment>
<keyword evidence="4" id="KW-0238">DNA-binding</keyword>
<evidence type="ECO:0000256" key="1">
    <source>
        <dbReference type="ARBA" id="ARBA00004453"/>
    </source>
</evidence>
<evidence type="ECO:0000256" key="4">
    <source>
        <dbReference type="ARBA" id="ARBA00023125"/>
    </source>
</evidence>
<feature type="domain" description="DNA-binding protein H-NS-like C-terminal" evidence="7">
    <location>
        <begin position="60"/>
        <end position="105"/>
    </location>
</feature>
<dbReference type="SMART" id="SM00528">
    <property type="entry name" value="HNS"/>
    <property type="match status" value="1"/>
</dbReference>
<organism evidence="8 9">
    <name type="scientific">Pelagovum pacificum</name>
    <dbReference type="NCBI Taxonomy" id="2588711"/>
    <lineage>
        <taxon>Bacteria</taxon>
        <taxon>Pseudomonadati</taxon>
        <taxon>Pseudomonadota</taxon>
        <taxon>Alphaproteobacteria</taxon>
        <taxon>Rhodobacterales</taxon>
        <taxon>Paracoccaceae</taxon>
        <taxon>Pelagovum</taxon>
    </lineage>
</organism>
<dbReference type="EMBL" id="VFFF01000002">
    <property type="protein sequence ID" value="TNY31515.1"/>
    <property type="molecule type" value="Genomic_DNA"/>
</dbReference>
<feature type="compositionally biased region" description="Polar residues" evidence="6">
    <location>
        <begin position="51"/>
        <end position="60"/>
    </location>
</feature>
<dbReference type="GO" id="GO:0000976">
    <property type="term" value="F:transcription cis-regulatory region binding"/>
    <property type="evidence" value="ECO:0007669"/>
    <property type="project" value="TreeGrafter"/>
</dbReference>
<dbReference type="InterPro" id="IPR037150">
    <property type="entry name" value="H-NS_C_dom_sf"/>
</dbReference>
<name>A0A5C5G9S6_9RHOB</name>
<protein>
    <submittedName>
        <fullName evidence="8">H-NS histone family protein</fullName>
    </submittedName>
</protein>
<evidence type="ECO:0000256" key="5">
    <source>
        <dbReference type="SAM" id="Coils"/>
    </source>
</evidence>
<dbReference type="RefSeq" id="WP_140196563.1">
    <property type="nucleotide sequence ID" value="NZ_CP065915.1"/>
</dbReference>
<keyword evidence="5" id="KW-0175">Coiled coil</keyword>
<dbReference type="GO" id="GO:0005829">
    <property type="term" value="C:cytosol"/>
    <property type="evidence" value="ECO:0007669"/>
    <property type="project" value="TreeGrafter"/>
</dbReference>
<dbReference type="GO" id="GO:0003680">
    <property type="term" value="F:minor groove of adenine-thymine-rich DNA binding"/>
    <property type="evidence" value="ECO:0007669"/>
    <property type="project" value="TreeGrafter"/>
</dbReference>
<dbReference type="GO" id="GO:0003681">
    <property type="term" value="F:bent DNA binding"/>
    <property type="evidence" value="ECO:0007669"/>
    <property type="project" value="TreeGrafter"/>
</dbReference>
<sequence>MAVDLSKYSRTELLQLSRDIEKQLERLDKEERKAALEAAERAAKEYGYSLSDLTSATAPKSSKKVNPPKYRNPEDPTQTWTGKGRRPEWIKTAEEKGVELSSLEIG</sequence>
<proteinExistence type="inferred from homology"/>
<feature type="compositionally biased region" description="Basic and acidic residues" evidence="6">
    <location>
        <begin position="85"/>
        <end position="98"/>
    </location>
</feature>
<dbReference type="InterPro" id="IPR027444">
    <property type="entry name" value="H-NS_C_dom"/>
</dbReference>
<evidence type="ECO:0000313" key="8">
    <source>
        <dbReference type="EMBL" id="TNY31515.1"/>
    </source>
</evidence>
<reference evidence="8 9" key="1">
    <citation type="submission" date="2019-06" db="EMBL/GenBank/DDBJ databases">
        <title>Genome of new Rhodobacteraceae sp. SM1903.</title>
        <authorList>
            <person name="Ren X."/>
        </authorList>
    </citation>
    <scope>NUCLEOTIDE SEQUENCE [LARGE SCALE GENOMIC DNA]</scope>
    <source>
        <strain evidence="8 9">SM1903</strain>
    </source>
</reference>
<keyword evidence="3" id="KW-0963">Cytoplasm</keyword>
<dbReference type="GO" id="GO:0009295">
    <property type="term" value="C:nucleoid"/>
    <property type="evidence" value="ECO:0007669"/>
    <property type="project" value="UniProtKB-SubCell"/>
</dbReference>
<dbReference type="SUPFAM" id="SSF81273">
    <property type="entry name" value="H-NS histone-like proteins"/>
    <property type="match status" value="1"/>
</dbReference>
<dbReference type="PANTHER" id="PTHR38097">
    <property type="match status" value="1"/>
</dbReference>
<comment type="caution">
    <text evidence="8">The sequence shown here is derived from an EMBL/GenBank/DDBJ whole genome shotgun (WGS) entry which is preliminary data.</text>
</comment>
<dbReference type="GO" id="GO:0001217">
    <property type="term" value="F:DNA-binding transcription repressor activity"/>
    <property type="evidence" value="ECO:0007669"/>
    <property type="project" value="TreeGrafter"/>
</dbReference>
<evidence type="ECO:0000256" key="2">
    <source>
        <dbReference type="ARBA" id="ARBA00010610"/>
    </source>
</evidence>
<comment type="similarity">
    <text evidence="2">Belongs to the histone-like protein H-NS family.</text>
</comment>
<evidence type="ECO:0000256" key="3">
    <source>
        <dbReference type="ARBA" id="ARBA00022490"/>
    </source>
</evidence>
<dbReference type="PANTHER" id="PTHR38097:SF2">
    <property type="entry name" value="DNA-BINDING PROTEIN STPA"/>
    <property type="match status" value="1"/>
</dbReference>
<feature type="region of interest" description="Disordered" evidence="6">
    <location>
        <begin position="47"/>
        <end position="106"/>
    </location>
</feature>
<accession>A0A5C5G9S6</accession>
<evidence type="ECO:0000256" key="6">
    <source>
        <dbReference type="SAM" id="MobiDB-lite"/>
    </source>
</evidence>
<dbReference type="AlphaFoldDB" id="A0A5C5G9S6"/>
<feature type="coiled-coil region" evidence="5">
    <location>
        <begin position="10"/>
        <end position="40"/>
    </location>
</feature>
<dbReference type="OrthoDB" id="5297879at2"/>